<dbReference type="KEGG" id="elm:ELI_3705"/>
<dbReference type="EMBL" id="CP002273">
    <property type="protein sequence ID" value="ADO38661.1"/>
    <property type="molecule type" value="Genomic_DNA"/>
</dbReference>
<reference evidence="1 2" key="2">
    <citation type="journal article" date="2011" name="J. Bacteriol.">
        <title>Complete genome sequence of a carbon monoxide-utilizing acetogen, Eubacterium limosum KIST612.</title>
        <authorList>
            <person name="Roh H."/>
            <person name="Ko H.J."/>
            <person name="Kim D."/>
            <person name="Choi D.G."/>
            <person name="Park S."/>
            <person name="Kim S."/>
            <person name="Chang I.S."/>
            <person name="Choi I.G."/>
        </authorList>
    </citation>
    <scope>NUCLEOTIDE SEQUENCE [LARGE SCALE GENOMIC DNA]</scope>
    <source>
        <strain evidence="1 2">KIST612</strain>
    </source>
</reference>
<dbReference type="AlphaFoldDB" id="E3GPT2"/>
<dbReference type="HOGENOM" id="CLU_2751809_0_0_9"/>
<evidence type="ECO:0000313" key="1">
    <source>
        <dbReference type="EMBL" id="ADO38661.1"/>
    </source>
</evidence>
<evidence type="ECO:0000313" key="2">
    <source>
        <dbReference type="Proteomes" id="UP000006873"/>
    </source>
</evidence>
<dbReference type="Proteomes" id="UP000006873">
    <property type="component" value="Chromosome"/>
</dbReference>
<accession>E3GPT2</accession>
<protein>
    <submittedName>
        <fullName evidence="1">Uncharacterized protein</fullName>
    </submittedName>
</protein>
<sequence>MFMIPKTFSSVNLLAQILFMASSFIHKKENQKTNDLPFLSKMVRCYFFIKKQRFISKIPPYKRNLSLIMF</sequence>
<name>E3GPT2_9FIRM</name>
<keyword evidence="2" id="KW-1185">Reference proteome</keyword>
<proteinExistence type="predicted"/>
<gene>
    <name evidence="1" type="ordered locus">ELI_3705</name>
</gene>
<reference key="1">
    <citation type="submission" date="2010-09" db="EMBL/GenBank/DDBJ databases">
        <authorList>
            <person name="Roh H."/>
            <person name="Ko H.-J."/>
            <person name="Kim D."/>
            <person name="Choi D.G."/>
            <person name="Park S."/>
            <person name="Kim S."/>
            <person name="Kim K.H."/>
            <person name="Chang I.S."/>
            <person name="Choi I.-G."/>
        </authorList>
    </citation>
    <scope>NUCLEOTIDE SEQUENCE</scope>
    <source>
        <strain>KIST612</strain>
    </source>
</reference>
<organism evidence="1 2">
    <name type="scientific">Eubacterium callanderi</name>
    <dbReference type="NCBI Taxonomy" id="53442"/>
    <lineage>
        <taxon>Bacteria</taxon>
        <taxon>Bacillati</taxon>
        <taxon>Bacillota</taxon>
        <taxon>Clostridia</taxon>
        <taxon>Eubacteriales</taxon>
        <taxon>Eubacteriaceae</taxon>
        <taxon>Eubacterium</taxon>
    </lineage>
</organism>